<sequence length="328" mass="38844">MESSVNFPFFKLPDLPLLSCIRQMNTVEACRFDDAYDDYWKRIIRKETSLGDVSLILARKYIHILGPLMKGVMEKQCNNGDRWFTKTTNASEHALKLVIWILNKFSNHRLCHITFEMSIHSNNRVLDLMEILNIQKFETCRIIIPVDCEEDRANEFFYGAIEKWEANLIKTIADRKRIATMRDFLTAPVPINKRQWFSSFLEKDKHCHYMILINVVVNEHFLNSLITKWINLEYEKLIFAKIDHLNALDEEKILAEIDTVEKDKEDLMPHWNDDLFDTYTSERPLVVTNNYGEEATIWIMERNRLFLFAIWDTHAEEAAIQIMQNVVF</sequence>
<proteinExistence type="predicted"/>
<evidence type="ECO:0000313" key="1">
    <source>
        <dbReference type="Proteomes" id="UP000095282"/>
    </source>
</evidence>
<keyword evidence="1" id="KW-1185">Reference proteome</keyword>
<dbReference type="WBParaSite" id="Csp11.Scaffold626.g6512.t1">
    <property type="protein sequence ID" value="Csp11.Scaffold626.g6512.t1"/>
    <property type="gene ID" value="Csp11.Scaffold626.g6512"/>
</dbReference>
<name>A0A1I7TJE4_9PELO</name>
<reference evidence="2" key="1">
    <citation type="submission" date="2016-11" db="UniProtKB">
        <authorList>
            <consortium name="WormBaseParasite"/>
        </authorList>
    </citation>
    <scope>IDENTIFICATION</scope>
</reference>
<protein>
    <submittedName>
        <fullName evidence="2">FBA_2 domain-containing protein</fullName>
    </submittedName>
</protein>
<evidence type="ECO:0000313" key="2">
    <source>
        <dbReference type="WBParaSite" id="Csp11.Scaffold626.g6512.t1"/>
    </source>
</evidence>
<dbReference type="Proteomes" id="UP000095282">
    <property type="component" value="Unplaced"/>
</dbReference>
<accession>A0A1I7TJE4</accession>
<dbReference type="AlphaFoldDB" id="A0A1I7TJE4"/>
<organism evidence="1 2">
    <name type="scientific">Caenorhabditis tropicalis</name>
    <dbReference type="NCBI Taxonomy" id="1561998"/>
    <lineage>
        <taxon>Eukaryota</taxon>
        <taxon>Metazoa</taxon>
        <taxon>Ecdysozoa</taxon>
        <taxon>Nematoda</taxon>
        <taxon>Chromadorea</taxon>
        <taxon>Rhabditida</taxon>
        <taxon>Rhabditina</taxon>
        <taxon>Rhabditomorpha</taxon>
        <taxon>Rhabditoidea</taxon>
        <taxon>Rhabditidae</taxon>
        <taxon>Peloderinae</taxon>
        <taxon>Caenorhabditis</taxon>
    </lineage>
</organism>